<dbReference type="PANTHER" id="PTHR33570">
    <property type="entry name" value="4-CARBOXYMUCONOLACTONE DECARBOXYLASE FAMILY PROTEIN"/>
    <property type="match status" value="1"/>
</dbReference>
<reference evidence="2 3" key="1">
    <citation type="submission" date="2022-05" db="EMBL/GenBank/DDBJ databases">
        <title>Novel Pseudomonas spp. Isolated from a Rainbow Trout Aquaculture Facility.</title>
        <authorList>
            <person name="Testerman T."/>
            <person name="Graf J."/>
        </authorList>
    </citation>
    <scope>NUCLEOTIDE SEQUENCE [LARGE SCALE GENOMIC DNA]</scope>
    <source>
        <strain evidence="2 3">ID1025</strain>
    </source>
</reference>
<dbReference type="InterPro" id="IPR003779">
    <property type="entry name" value="CMD-like"/>
</dbReference>
<feature type="domain" description="Carboxymuconolactone decarboxylase-like" evidence="1">
    <location>
        <begin position="19"/>
        <end position="100"/>
    </location>
</feature>
<accession>A0ABT5P7B2</accession>
<dbReference type="EMBL" id="JAMDGZ010000020">
    <property type="protein sequence ID" value="MDD1014189.1"/>
    <property type="molecule type" value="Genomic_DNA"/>
</dbReference>
<gene>
    <name evidence="2" type="ORF">M5G17_10895</name>
</gene>
<evidence type="ECO:0000313" key="2">
    <source>
        <dbReference type="EMBL" id="MDD1014189.1"/>
    </source>
</evidence>
<dbReference type="RefSeq" id="WP_273892928.1">
    <property type="nucleotide sequence ID" value="NZ_JAMDGP010000040.1"/>
</dbReference>
<evidence type="ECO:0000259" key="1">
    <source>
        <dbReference type="Pfam" id="PF02627"/>
    </source>
</evidence>
<dbReference type="Proteomes" id="UP001148184">
    <property type="component" value="Unassembled WGS sequence"/>
</dbReference>
<name>A0ABT5P7B2_9PSED</name>
<comment type="caution">
    <text evidence="2">The sequence shown here is derived from an EMBL/GenBank/DDBJ whole genome shotgun (WGS) entry which is preliminary data.</text>
</comment>
<keyword evidence="3" id="KW-1185">Reference proteome</keyword>
<dbReference type="SUPFAM" id="SSF69118">
    <property type="entry name" value="AhpD-like"/>
    <property type="match status" value="1"/>
</dbReference>
<sequence length="111" mass="12658">MSASMDTGREHQNRYPQKFTELNDNVLFGDMWTRTELKPRECSLATVVAMVAMYRLEQLLFDLKRALDNGLCVDELAEVITHLAFYSGWPTAASALNFLSELQACLPIRQE</sequence>
<dbReference type="Gene3D" id="1.20.1290.10">
    <property type="entry name" value="AhpD-like"/>
    <property type="match status" value="1"/>
</dbReference>
<protein>
    <submittedName>
        <fullName evidence="2">Carboxymuconolactone decarboxylase family protein</fullName>
    </submittedName>
</protein>
<dbReference type="InterPro" id="IPR052512">
    <property type="entry name" value="4CMD/NDH-1_regulator"/>
</dbReference>
<proteinExistence type="predicted"/>
<dbReference type="InterPro" id="IPR029032">
    <property type="entry name" value="AhpD-like"/>
</dbReference>
<organism evidence="2 3">
    <name type="scientific">Pseudomonas rubra</name>
    <dbReference type="NCBI Taxonomy" id="2942627"/>
    <lineage>
        <taxon>Bacteria</taxon>
        <taxon>Pseudomonadati</taxon>
        <taxon>Pseudomonadota</taxon>
        <taxon>Gammaproteobacteria</taxon>
        <taxon>Pseudomonadales</taxon>
        <taxon>Pseudomonadaceae</taxon>
        <taxon>Pseudomonas</taxon>
    </lineage>
</organism>
<dbReference type="Pfam" id="PF02627">
    <property type="entry name" value="CMD"/>
    <property type="match status" value="1"/>
</dbReference>
<dbReference type="PANTHER" id="PTHR33570:SF9">
    <property type="entry name" value="BLL4600 PROTEIN"/>
    <property type="match status" value="1"/>
</dbReference>
<evidence type="ECO:0000313" key="3">
    <source>
        <dbReference type="Proteomes" id="UP001148184"/>
    </source>
</evidence>